<dbReference type="AlphaFoldDB" id="A0A9N9NWA5"/>
<comment type="caution">
    <text evidence="1">The sequence shown here is derived from an EMBL/GenBank/DDBJ whole genome shotgun (WGS) entry which is preliminary data.</text>
</comment>
<organism evidence="1 2">
    <name type="scientific">Ambispora leptoticha</name>
    <dbReference type="NCBI Taxonomy" id="144679"/>
    <lineage>
        <taxon>Eukaryota</taxon>
        <taxon>Fungi</taxon>
        <taxon>Fungi incertae sedis</taxon>
        <taxon>Mucoromycota</taxon>
        <taxon>Glomeromycotina</taxon>
        <taxon>Glomeromycetes</taxon>
        <taxon>Archaeosporales</taxon>
        <taxon>Ambisporaceae</taxon>
        <taxon>Ambispora</taxon>
    </lineage>
</organism>
<proteinExistence type="predicted"/>
<feature type="non-terminal residue" evidence="1">
    <location>
        <position position="1"/>
    </location>
</feature>
<protein>
    <submittedName>
        <fullName evidence="1">2910_t:CDS:1</fullName>
    </submittedName>
</protein>
<evidence type="ECO:0000313" key="1">
    <source>
        <dbReference type="EMBL" id="CAG8766416.1"/>
    </source>
</evidence>
<name>A0A9N9NWA5_9GLOM</name>
<dbReference type="EMBL" id="CAJVPS010049554">
    <property type="protein sequence ID" value="CAG8766416.1"/>
    <property type="molecule type" value="Genomic_DNA"/>
</dbReference>
<dbReference type="Proteomes" id="UP000789508">
    <property type="component" value="Unassembled WGS sequence"/>
</dbReference>
<accession>A0A9N9NWA5</accession>
<keyword evidence="2" id="KW-1185">Reference proteome</keyword>
<reference evidence="1" key="1">
    <citation type="submission" date="2021-06" db="EMBL/GenBank/DDBJ databases">
        <authorList>
            <person name="Kallberg Y."/>
            <person name="Tangrot J."/>
            <person name="Rosling A."/>
        </authorList>
    </citation>
    <scope>NUCLEOTIDE SEQUENCE</scope>
    <source>
        <strain evidence="1">FL130A</strain>
    </source>
</reference>
<gene>
    <name evidence="1" type="ORF">ALEPTO_LOCUS13901</name>
</gene>
<feature type="non-terminal residue" evidence="1">
    <location>
        <position position="61"/>
    </location>
</feature>
<evidence type="ECO:0000313" key="2">
    <source>
        <dbReference type="Proteomes" id="UP000789508"/>
    </source>
</evidence>
<sequence length="61" mass="6942">RNHQPPFLAECNQTSVEMQSGPIISFGNVENINHPDEEDDNIYEELITLTTKALSLLEEQK</sequence>